<dbReference type="GO" id="GO:0015293">
    <property type="term" value="F:symporter activity"/>
    <property type="evidence" value="ECO:0007669"/>
    <property type="project" value="UniProtKB-KW"/>
</dbReference>
<dbReference type="GO" id="GO:0005886">
    <property type="term" value="C:plasma membrane"/>
    <property type="evidence" value="ECO:0007669"/>
    <property type="project" value="TreeGrafter"/>
</dbReference>
<feature type="transmembrane region" description="Helical" evidence="7">
    <location>
        <begin position="307"/>
        <end position="324"/>
    </location>
</feature>
<evidence type="ECO:0000256" key="4">
    <source>
        <dbReference type="ARBA" id="ARBA00022847"/>
    </source>
</evidence>
<name>A0AAE3ML36_9FLAO</name>
<proteinExistence type="predicted"/>
<keyword evidence="4" id="KW-0769">Symport</keyword>
<dbReference type="AlphaFoldDB" id="A0AAE3ML36"/>
<dbReference type="NCBIfam" id="NF037982">
    <property type="entry name" value="Nramp_1"/>
    <property type="match status" value="1"/>
</dbReference>
<dbReference type="PRINTS" id="PR00447">
    <property type="entry name" value="NATRESASSCMP"/>
</dbReference>
<feature type="transmembrane region" description="Helical" evidence="7">
    <location>
        <begin position="269"/>
        <end position="295"/>
    </location>
</feature>
<feature type="transmembrane region" description="Helical" evidence="7">
    <location>
        <begin position="336"/>
        <end position="356"/>
    </location>
</feature>
<organism evidence="8 9">
    <name type="scientific">Lentiprolixibacter aurantiacus</name>
    <dbReference type="NCBI Taxonomy" id="2993939"/>
    <lineage>
        <taxon>Bacteria</taxon>
        <taxon>Pseudomonadati</taxon>
        <taxon>Bacteroidota</taxon>
        <taxon>Flavobacteriia</taxon>
        <taxon>Flavobacteriales</taxon>
        <taxon>Flavobacteriaceae</taxon>
        <taxon>Lentiprolixibacter</taxon>
    </lineage>
</organism>
<dbReference type="PANTHER" id="PTHR11706:SF33">
    <property type="entry name" value="NATURAL RESISTANCE-ASSOCIATED MACROPHAGE PROTEIN 2"/>
    <property type="match status" value="1"/>
</dbReference>
<sequence>MFRKLGPGVLVAAAFIGPGTVTLCTLAGARFGFTLLWALLLSVIATIVLQEMAARLGIITGQGLADSLFRALKTPWKKVVVVILILGAIVIGNTAYEAGNIGGAVLGLEALFGREYLVWYPWIIGLLAFLLLYRGSYKFLERVFVGLVILMSISFLLTAIITKPDISGIFRGLLVPELPEGGLLTVVGLIGTTVVPYNLFLHASLVKEKWSKENDLVHVRRDAILSIGIGGLISMAIVIVAVAIPEKHISGALDLAKGLEPLYGNAARYFMGIGLFAAGVTSAITAPLAAAYVADSCFRWKAGLKDYRFRGVWMFVLLMGALSLTLEFKPIEIIKFAQVTNGLLLPAVAGLMLWIVNQSDVMGNYTNKRWQNGLALIILVLVLLLGLKSIAGVFGVLS</sequence>
<feature type="transmembrane region" description="Helical" evidence="7">
    <location>
        <begin position="181"/>
        <end position="201"/>
    </location>
</feature>
<dbReference type="GO" id="GO:0034755">
    <property type="term" value="P:iron ion transmembrane transport"/>
    <property type="evidence" value="ECO:0007669"/>
    <property type="project" value="TreeGrafter"/>
</dbReference>
<evidence type="ECO:0000256" key="7">
    <source>
        <dbReference type="SAM" id="Phobius"/>
    </source>
</evidence>
<evidence type="ECO:0000313" key="9">
    <source>
        <dbReference type="Proteomes" id="UP001207116"/>
    </source>
</evidence>
<comment type="subcellular location">
    <subcellularLocation>
        <location evidence="1">Membrane</location>
        <topology evidence="1">Multi-pass membrane protein</topology>
    </subcellularLocation>
</comment>
<feature type="transmembrane region" description="Helical" evidence="7">
    <location>
        <begin position="376"/>
        <end position="397"/>
    </location>
</feature>
<dbReference type="RefSeq" id="WP_266012591.1">
    <property type="nucleotide sequence ID" value="NZ_JAPFQP010000002.1"/>
</dbReference>
<evidence type="ECO:0000313" key="8">
    <source>
        <dbReference type="EMBL" id="MCX2719711.1"/>
    </source>
</evidence>
<keyword evidence="9" id="KW-1185">Reference proteome</keyword>
<keyword evidence="5 7" id="KW-1133">Transmembrane helix</keyword>
<keyword evidence="3 7" id="KW-0812">Transmembrane</keyword>
<dbReference type="GO" id="GO:0005384">
    <property type="term" value="F:manganese ion transmembrane transporter activity"/>
    <property type="evidence" value="ECO:0007669"/>
    <property type="project" value="TreeGrafter"/>
</dbReference>
<dbReference type="InterPro" id="IPR001046">
    <property type="entry name" value="NRAMP_fam"/>
</dbReference>
<feature type="transmembrane region" description="Helical" evidence="7">
    <location>
        <begin position="79"/>
        <end position="96"/>
    </location>
</feature>
<dbReference type="Proteomes" id="UP001207116">
    <property type="component" value="Unassembled WGS sequence"/>
</dbReference>
<keyword evidence="2" id="KW-0813">Transport</keyword>
<feature type="transmembrane region" description="Helical" evidence="7">
    <location>
        <begin position="34"/>
        <end position="58"/>
    </location>
</feature>
<dbReference type="EMBL" id="JAPFQP010000002">
    <property type="protein sequence ID" value="MCX2719711.1"/>
    <property type="molecule type" value="Genomic_DNA"/>
</dbReference>
<evidence type="ECO:0000256" key="2">
    <source>
        <dbReference type="ARBA" id="ARBA00022448"/>
    </source>
</evidence>
<accession>A0AAE3ML36</accession>
<keyword evidence="6 7" id="KW-0472">Membrane</keyword>
<gene>
    <name evidence="8" type="ORF">OO016_08855</name>
</gene>
<dbReference type="PANTHER" id="PTHR11706">
    <property type="entry name" value="SOLUTE CARRIER PROTEIN FAMILY 11 MEMBER"/>
    <property type="match status" value="1"/>
</dbReference>
<reference evidence="8" key="1">
    <citation type="submission" date="2022-11" db="EMBL/GenBank/DDBJ databases">
        <title>The characterization of three novel Bacteroidetes species and genomic analysis of their roles in tidal elemental geochemical cycles.</title>
        <authorList>
            <person name="Ma K.-J."/>
        </authorList>
    </citation>
    <scope>NUCLEOTIDE SEQUENCE</scope>
    <source>
        <strain evidence="8">M415</strain>
    </source>
</reference>
<feature type="transmembrane region" description="Helical" evidence="7">
    <location>
        <begin position="116"/>
        <end position="133"/>
    </location>
</feature>
<evidence type="ECO:0000256" key="1">
    <source>
        <dbReference type="ARBA" id="ARBA00004141"/>
    </source>
</evidence>
<comment type="caution">
    <text evidence="8">The sequence shown here is derived from an EMBL/GenBank/DDBJ whole genome shotgun (WGS) entry which is preliminary data.</text>
</comment>
<evidence type="ECO:0000256" key="3">
    <source>
        <dbReference type="ARBA" id="ARBA00022692"/>
    </source>
</evidence>
<evidence type="ECO:0000256" key="6">
    <source>
        <dbReference type="ARBA" id="ARBA00023136"/>
    </source>
</evidence>
<evidence type="ECO:0000256" key="5">
    <source>
        <dbReference type="ARBA" id="ARBA00022989"/>
    </source>
</evidence>
<dbReference type="GO" id="GO:0015086">
    <property type="term" value="F:cadmium ion transmembrane transporter activity"/>
    <property type="evidence" value="ECO:0007669"/>
    <property type="project" value="TreeGrafter"/>
</dbReference>
<protein>
    <submittedName>
        <fullName evidence="8">Nramp family divalent metal transporter</fullName>
    </submittedName>
</protein>
<feature type="transmembrane region" description="Helical" evidence="7">
    <location>
        <begin position="222"/>
        <end position="244"/>
    </location>
</feature>
<dbReference type="Pfam" id="PF01566">
    <property type="entry name" value="Nramp"/>
    <property type="match status" value="1"/>
</dbReference>
<feature type="transmembrane region" description="Helical" evidence="7">
    <location>
        <begin position="140"/>
        <end position="161"/>
    </location>
</feature>